<protein>
    <recommendedName>
        <fullName evidence="1">Semialdehyde dehydrogenase NAD-binding domain-containing protein</fullName>
    </recommendedName>
</protein>
<organism evidence="2 3">
    <name type="scientific">Streptomyces cinnabarinus</name>
    <dbReference type="NCBI Taxonomy" id="67287"/>
    <lineage>
        <taxon>Bacteria</taxon>
        <taxon>Bacillati</taxon>
        <taxon>Actinomycetota</taxon>
        <taxon>Actinomycetes</taxon>
        <taxon>Kitasatosporales</taxon>
        <taxon>Streptomycetaceae</taxon>
        <taxon>Streptomyces</taxon>
    </lineage>
</organism>
<name>A0ABY7KBB0_9ACTN</name>
<gene>
    <name evidence="2" type="ORF">STRCI_002995</name>
</gene>
<feature type="domain" description="Semialdehyde dehydrogenase NAD-binding" evidence="1">
    <location>
        <begin position="37"/>
        <end position="93"/>
    </location>
</feature>
<dbReference type="InterPro" id="IPR036291">
    <property type="entry name" value="NAD(P)-bd_dom_sf"/>
</dbReference>
<accession>A0ABY7KBB0</accession>
<dbReference type="SUPFAM" id="SSF51735">
    <property type="entry name" value="NAD(P)-binding Rossmann-fold domains"/>
    <property type="match status" value="1"/>
</dbReference>
<dbReference type="Gene3D" id="3.40.50.720">
    <property type="entry name" value="NAD(P)-binding Rossmann-like Domain"/>
    <property type="match status" value="1"/>
</dbReference>
<dbReference type="Proteomes" id="UP001164439">
    <property type="component" value="Chromosome"/>
</dbReference>
<reference evidence="2" key="1">
    <citation type="submission" date="2022-12" db="EMBL/GenBank/DDBJ databases">
        <authorList>
            <person name="Ruckert C."/>
            <person name="Busche T."/>
            <person name="Kalinowski J."/>
            <person name="Wittmann C."/>
        </authorList>
    </citation>
    <scope>NUCLEOTIDE SEQUENCE</scope>
    <source>
        <strain evidence="2">DSM 40467</strain>
    </source>
</reference>
<keyword evidence="3" id="KW-1185">Reference proteome</keyword>
<evidence type="ECO:0000313" key="2">
    <source>
        <dbReference type="EMBL" id="WAZ21796.1"/>
    </source>
</evidence>
<proteinExistence type="predicted"/>
<sequence length="269" mass="28751">MFIDGPDPTAERIERRLVGHPRTEVLRLEPAGNTSARRASMAAADLTVLCRPATEAPEAADLAGRAGSRILDLSSAHRTTCGWIYGLPELTRSQRPRIMRGHAVAQPDGRAVATALLLRPLIAVGLLDAKSPCRIAGGAAGGDVLPEVVKWTRLAHKPEFEVNPLADDDIHVTIGHEASASLDALRACLAEAHRDEQHLRVAATAAGTTDATALTLSVHPDTDGRVRLTARMPTATDWVLDLTLRNINLMLGLPENLGVAEEARQPTAR</sequence>
<dbReference type="EMBL" id="CP114413">
    <property type="protein sequence ID" value="WAZ21796.1"/>
    <property type="molecule type" value="Genomic_DNA"/>
</dbReference>
<dbReference type="InterPro" id="IPR000534">
    <property type="entry name" value="Semialdehyde_DH_NAD-bd"/>
</dbReference>
<evidence type="ECO:0000313" key="3">
    <source>
        <dbReference type="Proteomes" id="UP001164439"/>
    </source>
</evidence>
<dbReference type="Pfam" id="PF01118">
    <property type="entry name" value="Semialdhyde_dh"/>
    <property type="match status" value="1"/>
</dbReference>
<evidence type="ECO:0000259" key="1">
    <source>
        <dbReference type="Pfam" id="PF01118"/>
    </source>
</evidence>
<dbReference type="RefSeq" id="WP_269659434.1">
    <property type="nucleotide sequence ID" value="NZ_CP114413.1"/>
</dbReference>